<evidence type="ECO:0000256" key="1">
    <source>
        <dbReference type="SAM" id="MobiDB-lite"/>
    </source>
</evidence>
<evidence type="ECO:0000313" key="3">
    <source>
        <dbReference type="Proteomes" id="UP000012153"/>
    </source>
</evidence>
<feature type="compositionally biased region" description="Basic and acidic residues" evidence="1">
    <location>
        <begin position="126"/>
        <end position="139"/>
    </location>
</feature>
<dbReference type="Pfam" id="PF07642">
    <property type="entry name" value="BBP2"/>
    <property type="match status" value="1"/>
</dbReference>
<name>M6UCX0_9LEPT</name>
<protein>
    <submittedName>
        <fullName evidence="2">Outer membrane protein</fullName>
    </submittedName>
</protein>
<dbReference type="InterPro" id="IPR011486">
    <property type="entry name" value="BBP2"/>
</dbReference>
<accession>M6UCX0</accession>
<feature type="compositionally biased region" description="Polar residues" evidence="1">
    <location>
        <begin position="86"/>
        <end position="111"/>
    </location>
</feature>
<sequence>MTPRWNFQKLECSKIWTQIKFGSNFIIKNLLNKLGFQKYIFTILYFFISIFHLSADSQKTDSSTSQTKGKVLNSSHIFFTNIQNKKNSDSSPIGSDLLQTSSTNLQSPTNEKSIDKDSSQIQNEDFQSKDEIEKNDHSKNNPSSKESPEENKQIPKFGFFIDSYYAHNPYRSSSRDNRYLTQPARWDEINVNLAYIDGKIETDQYRGRVAFQFGNSVNSNYKNEVNLEKNSNEISVRNIQEAYAGIKLAKNLWLDGGIYLGNIGLESWISHNNWNYSRALALDYVPYYSSGFRLSFQYSEKLSFQFHLMNGWSNITETNKDKAIGSQIDYKITDKLKITHNTFVGNEAPDSQARQTRYYNNLILQYHFTKHFIIAGSGDVGIQRVPDPGTQAYRQWYHGTFWITWRPVEKFRTSLRLERMFDPEQTIIQTGSKNGFLTSGATITLDYIPNENALVRLEGRYFRSYDAVFDRDRSKSKEEKFIVFAISVKI</sequence>
<reference evidence="2 3" key="1">
    <citation type="submission" date="2013-01" db="EMBL/GenBank/DDBJ databases">
        <authorList>
            <person name="Harkins D.M."/>
            <person name="Durkin A.S."/>
            <person name="Brinkac L.M."/>
            <person name="Haft D.H."/>
            <person name="Selengut J.D."/>
            <person name="Sanka R."/>
            <person name="DePew J."/>
            <person name="Purushe J."/>
            <person name="Matthias M.A."/>
            <person name="Vinetz J.M."/>
            <person name="Sutton G.G."/>
            <person name="Nierman W.C."/>
            <person name="Fouts D.E."/>
        </authorList>
    </citation>
    <scope>NUCLEOTIDE SEQUENCE [LARGE SCALE GENOMIC DNA]</scope>
    <source>
        <strain evidence="2 3">ZUN142</strain>
    </source>
</reference>
<feature type="region of interest" description="Disordered" evidence="1">
    <location>
        <begin position="86"/>
        <end position="152"/>
    </location>
</feature>
<dbReference type="AlphaFoldDB" id="M6UCX0"/>
<dbReference type="Proteomes" id="UP000012153">
    <property type="component" value="Unassembled WGS sequence"/>
</dbReference>
<evidence type="ECO:0000313" key="2">
    <source>
        <dbReference type="EMBL" id="EMO40691.1"/>
    </source>
</evidence>
<dbReference type="Gene3D" id="2.40.160.10">
    <property type="entry name" value="Porin"/>
    <property type="match status" value="1"/>
</dbReference>
<gene>
    <name evidence="2" type="ORF">LEP1GSC186_3725</name>
</gene>
<comment type="caution">
    <text evidence="2">The sequence shown here is derived from an EMBL/GenBank/DDBJ whole genome shotgun (WGS) entry which is preliminary data.</text>
</comment>
<proteinExistence type="predicted"/>
<dbReference type="RefSeq" id="WP_004438799.1">
    <property type="nucleotide sequence ID" value="NZ_AHOP02000029.1"/>
</dbReference>
<dbReference type="EMBL" id="AHOP02000029">
    <property type="protein sequence ID" value="EMO40691.1"/>
    <property type="molecule type" value="Genomic_DNA"/>
</dbReference>
<dbReference type="InterPro" id="IPR023614">
    <property type="entry name" value="Porin_dom_sf"/>
</dbReference>
<organism evidence="2 3">
    <name type="scientific">Leptospira noguchii serovar Autumnalis str. ZUN142</name>
    <dbReference type="NCBI Taxonomy" id="1085540"/>
    <lineage>
        <taxon>Bacteria</taxon>
        <taxon>Pseudomonadati</taxon>
        <taxon>Spirochaetota</taxon>
        <taxon>Spirochaetia</taxon>
        <taxon>Leptospirales</taxon>
        <taxon>Leptospiraceae</taxon>
        <taxon>Leptospira</taxon>
    </lineage>
</organism>